<evidence type="ECO:0000256" key="1">
    <source>
        <dbReference type="SAM" id="SignalP"/>
    </source>
</evidence>
<dbReference type="EMBL" id="AEDD01000010">
    <property type="protein sequence ID" value="EFM09648.1"/>
    <property type="molecule type" value="Genomic_DNA"/>
</dbReference>
<name>E0IDJ3_9BACL</name>
<reference evidence="2 3" key="1">
    <citation type="submission" date="2010-07" db="EMBL/GenBank/DDBJ databases">
        <title>The draft genome of Paenibacillus curdlanolyticus YK9.</title>
        <authorList>
            <consortium name="US DOE Joint Genome Institute (JGI-PGF)"/>
            <person name="Lucas S."/>
            <person name="Copeland A."/>
            <person name="Lapidus A."/>
            <person name="Cheng J.-F."/>
            <person name="Bruce D."/>
            <person name="Goodwin L."/>
            <person name="Pitluck S."/>
            <person name="Land M.L."/>
            <person name="Hauser L."/>
            <person name="Chang Y.-J."/>
            <person name="Jeffries C."/>
            <person name="Anderson I.J."/>
            <person name="Johnson E."/>
            <person name="Loganathan U."/>
            <person name="Mulhopadhyay B."/>
            <person name="Kyrpides N."/>
            <person name="Woyke T.J."/>
        </authorList>
    </citation>
    <scope>NUCLEOTIDE SEQUENCE [LARGE SCALE GENOMIC DNA]</scope>
    <source>
        <strain evidence="2 3">YK9</strain>
    </source>
</reference>
<protein>
    <submittedName>
        <fullName evidence="2">Uncharacterized protein</fullName>
    </submittedName>
</protein>
<dbReference type="AlphaFoldDB" id="E0IDJ3"/>
<evidence type="ECO:0000313" key="3">
    <source>
        <dbReference type="Proteomes" id="UP000005387"/>
    </source>
</evidence>
<accession>E0IDJ3</accession>
<gene>
    <name evidence="2" type="ORF">PaecuDRAFT_3697</name>
</gene>
<organism evidence="2 3">
    <name type="scientific">Paenibacillus curdlanolyticus YK9</name>
    <dbReference type="NCBI Taxonomy" id="717606"/>
    <lineage>
        <taxon>Bacteria</taxon>
        <taxon>Bacillati</taxon>
        <taxon>Bacillota</taxon>
        <taxon>Bacilli</taxon>
        <taxon>Bacillales</taxon>
        <taxon>Paenibacillaceae</taxon>
        <taxon>Paenibacillus</taxon>
    </lineage>
</organism>
<dbReference type="OrthoDB" id="2607508at2"/>
<dbReference type="eggNOG" id="ENOG5031PQA">
    <property type="taxonomic scope" value="Bacteria"/>
</dbReference>
<sequence length="225" mass="24694">MKKLSIGLFAASFVATLLFAMSVNAASTERQVDDNLKTFNDRLRQEIENKTALSFSSNPYDYIKGSVEFQNIIALGNDALPVLEQKIDESPGSGLNDYLLSIAAEEISKVSLKRTGDSSWSTGDEFSVKWKSHLKAIPAKVEQIVSSSKSADEKVSDLRELGTPALPFIVDQIEQGNVDIAPTVNALLNSANGISTFSAETIDQEWATKHKAQFEKLRSYVESKK</sequence>
<evidence type="ECO:0000313" key="2">
    <source>
        <dbReference type="EMBL" id="EFM09648.1"/>
    </source>
</evidence>
<dbReference type="RefSeq" id="WP_006039683.1">
    <property type="nucleotide sequence ID" value="NZ_AEDD01000010.1"/>
</dbReference>
<dbReference type="STRING" id="717606.PaecuDRAFT_3697"/>
<keyword evidence="3" id="KW-1185">Reference proteome</keyword>
<keyword evidence="1" id="KW-0732">Signal</keyword>
<feature type="chain" id="PRO_5003136346" evidence="1">
    <location>
        <begin position="26"/>
        <end position="225"/>
    </location>
</feature>
<proteinExistence type="predicted"/>
<dbReference type="Proteomes" id="UP000005387">
    <property type="component" value="Unassembled WGS sequence"/>
</dbReference>
<feature type="signal peptide" evidence="1">
    <location>
        <begin position="1"/>
        <end position="25"/>
    </location>
</feature>